<evidence type="ECO:0000256" key="1">
    <source>
        <dbReference type="SAM" id="Phobius"/>
    </source>
</evidence>
<keyword evidence="1" id="KW-1133">Transmembrane helix</keyword>
<keyword evidence="1" id="KW-0812">Transmembrane</keyword>
<dbReference type="Proteomes" id="UP001497516">
    <property type="component" value="Chromosome 10"/>
</dbReference>
<feature type="transmembrane region" description="Helical" evidence="1">
    <location>
        <begin position="7"/>
        <end position="27"/>
    </location>
</feature>
<dbReference type="EMBL" id="OZ034814">
    <property type="protein sequence ID" value="CAL1363266.1"/>
    <property type="molecule type" value="Genomic_DNA"/>
</dbReference>
<evidence type="ECO:0000313" key="2">
    <source>
        <dbReference type="EMBL" id="CAL1363266.1"/>
    </source>
</evidence>
<accession>A0AAV2D2Q8</accession>
<proteinExistence type="predicted"/>
<gene>
    <name evidence="2" type="ORF">LTRI10_LOCUS9842</name>
</gene>
<reference evidence="2 3" key="1">
    <citation type="submission" date="2024-04" db="EMBL/GenBank/DDBJ databases">
        <authorList>
            <person name="Fracassetti M."/>
        </authorList>
    </citation>
    <scope>NUCLEOTIDE SEQUENCE [LARGE SCALE GENOMIC DNA]</scope>
</reference>
<dbReference type="Pfam" id="PF07343">
    <property type="entry name" value="DUF1475"/>
    <property type="match status" value="1"/>
</dbReference>
<name>A0AAV2D2Q8_9ROSI</name>
<evidence type="ECO:0000313" key="3">
    <source>
        <dbReference type="Proteomes" id="UP001497516"/>
    </source>
</evidence>
<organism evidence="2 3">
    <name type="scientific">Linum trigynum</name>
    <dbReference type="NCBI Taxonomy" id="586398"/>
    <lineage>
        <taxon>Eukaryota</taxon>
        <taxon>Viridiplantae</taxon>
        <taxon>Streptophyta</taxon>
        <taxon>Embryophyta</taxon>
        <taxon>Tracheophyta</taxon>
        <taxon>Spermatophyta</taxon>
        <taxon>Magnoliopsida</taxon>
        <taxon>eudicotyledons</taxon>
        <taxon>Gunneridae</taxon>
        <taxon>Pentapetalae</taxon>
        <taxon>rosids</taxon>
        <taxon>fabids</taxon>
        <taxon>Malpighiales</taxon>
        <taxon>Linaceae</taxon>
        <taxon>Linum</taxon>
    </lineage>
</organism>
<dbReference type="PANTHER" id="PTHR36318">
    <property type="entry name" value="OS06G0581300 PROTEIN"/>
    <property type="match status" value="1"/>
</dbReference>
<sequence length="107" mass="12031">MEFLSPWMPATLAEIYVNIVAVALWVVHKESNFVNSAIWVVLLMCLGGFTTCSYILFSFSSCHLKNLHKTLSVMCYCGMKTGAVRKKRGSTLQSSLQESFSPFLVVW</sequence>
<dbReference type="PANTHER" id="PTHR36318:SF3">
    <property type="entry name" value="OS06G0581300 PROTEIN"/>
    <property type="match status" value="1"/>
</dbReference>
<keyword evidence="3" id="KW-1185">Reference proteome</keyword>
<dbReference type="AlphaFoldDB" id="A0AAV2D2Q8"/>
<protein>
    <submittedName>
        <fullName evidence="2">Uncharacterized protein</fullName>
    </submittedName>
</protein>
<keyword evidence="1" id="KW-0472">Membrane</keyword>
<dbReference type="InterPro" id="IPR009943">
    <property type="entry name" value="DUF1475"/>
</dbReference>
<feature type="transmembrane region" description="Helical" evidence="1">
    <location>
        <begin position="33"/>
        <end position="57"/>
    </location>
</feature>